<dbReference type="SUPFAM" id="SSF48371">
    <property type="entry name" value="ARM repeat"/>
    <property type="match status" value="1"/>
</dbReference>
<feature type="repeat" description="ARM" evidence="2">
    <location>
        <begin position="29"/>
        <end position="65"/>
    </location>
</feature>
<keyword evidence="1" id="KW-0677">Repeat</keyword>
<dbReference type="PANTHER" id="PTHR46618">
    <property type="entry name" value="ARMADILLO REPEAT-CONTAINING PROTEIN 3"/>
    <property type="match status" value="1"/>
</dbReference>
<dbReference type="InterPro" id="IPR052441">
    <property type="entry name" value="Armadillo-Ser/Thr_Kinase"/>
</dbReference>
<protein>
    <submittedName>
        <fullName evidence="3">Uncharacterized protein</fullName>
    </submittedName>
</protein>
<dbReference type="PANTHER" id="PTHR46618:SF1">
    <property type="entry name" value="ARMADILLO REPEAT-CONTAINING PROTEIN 3"/>
    <property type="match status" value="1"/>
</dbReference>
<evidence type="ECO:0000256" key="1">
    <source>
        <dbReference type="ARBA" id="ARBA00022737"/>
    </source>
</evidence>
<reference evidence="3 4" key="1">
    <citation type="submission" date="2024-05" db="EMBL/GenBank/DDBJ databases">
        <title>Genome sequencing and assembly of Indian major carp, Cirrhinus mrigala (Hamilton, 1822).</title>
        <authorList>
            <person name="Mohindra V."/>
            <person name="Chowdhury L.M."/>
            <person name="Lal K."/>
            <person name="Jena J.K."/>
        </authorList>
    </citation>
    <scope>NUCLEOTIDE SEQUENCE [LARGE SCALE GENOMIC DNA]</scope>
    <source>
        <strain evidence="3">CM1030</strain>
        <tissue evidence="3">Blood</tissue>
    </source>
</reference>
<gene>
    <name evidence="3" type="ORF">M9458_048104</name>
</gene>
<feature type="non-terminal residue" evidence="3">
    <location>
        <position position="65"/>
    </location>
</feature>
<dbReference type="PROSITE" id="PS50176">
    <property type="entry name" value="ARM_REPEAT"/>
    <property type="match status" value="1"/>
</dbReference>
<accession>A0ABD0N992</accession>
<evidence type="ECO:0000313" key="4">
    <source>
        <dbReference type="Proteomes" id="UP001529510"/>
    </source>
</evidence>
<dbReference type="Pfam" id="PF00514">
    <property type="entry name" value="Arm"/>
    <property type="match status" value="1"/>
</dbReference>
<name>A0ABD0N992_CIRMR</name>
<sequence length="65" mass="6813">CTGAAVYAASVLTNMASQEDLRRSILAHEAMPALVELLHSTDNNILISATQAVASLACDAEARLE</sequence>
<dbReference type="InterPro" id="IPR016024">
    <property type="entry name" value="ARM-type_fold"/>
</dbReference>
<dbReference type="InterPro" id="IPR000225">
    <property type="entry name" value="Armadillo"/>
</dbReference>
<evidence type="ECO:0000313" key="3">
    <source>
        <dbReference type="EMBL" id="KAL0156858.1"/>
    </source>
</evidence>
<dbReference type="GO" id="GO:0048513">
    <property type="term" value="P:animal organ development"/>
    <property type="evidence" value="ECO:0007669"/>
    <property type="project" value="UniProtKB-ARBA"/>
</dbReference>
<proteinExistence type="predicted"/>
<dbReference type="InterPro" id="IPR011989">
    <property type="entry name" value="ARM-like"/>
</dbReference>
<dbReference type="AlphaFoldDB" id="A0ABD0N992"/>
<comment type="caution">
    <text evidence="3">The sequence shown here is derived from an EMBL/GenBank/DDBJ whole genome shotgun (WGS) entry which is preliminary data.</text>
</comment>
<dbReference type="Proteomes" id="UP001529510">
    <property type="component" value="Unassembled WGS sequence"/>
</dbReference>
<keyword evidence="4" id="KW-1185">Reference proteome</keyword>
<dbReference type="EMBL" id="JAMKFB020000024">
    <property type="protein sequence ID" value="KAL0156858.1"/>
    <property type="molecule type" value="Genomic_DNA"/>
</dbReference>
<feature type="non-terminal residue" evidence="3">
    <location>
        <position position="1"/>
    </location>
</feature>
<organism evidence="3 4">
    <name type="scientific">Cirrhinus mrigala</name>
    <name type="common">Mrigala</name>
    <dbReference type="NCBI Taxonomy" id="683832"/>
    <lineage>
        <taxon>Eukaryota</taxon>
        <taxon>Metazoa</taxon>
        <taxon>Chordata</taxon>
        <taxon>Craniata</taxon>
        <taxon>Vertebrata</taxon>
        <taxon>Euteleostomi</taxon>
        <taxon>Actinopterygii</taxon>
        <taxon>Neopterygii</taxon>
        <taxon>Teleostei</taxon>
        <taxon>Ostariophysi</taxon>
        <taxon>Cypriniformes</taxon>
        <taxon>Cyprinidae</taxon>
        <taxon>Labeoninae</taxon>
        <taxon>Labeonini</taxon>
        <taxon>Cirrhinus</taxon>
    </lineage>
</organism>
<dbReference type="Gene3D" id="1.25.10.10">
    <property type="entry name" value="Leucine-rich Repeat Variant"/>
    <property type="match status" value="1"/>
</dbReference>
<evidence type="ECO:0000256" key="2">
    <source>
        <dbReference type="PROSITE-ProRule" id="PRU00259"/>
    </source>
</evidence>